<reference evidence="1 2" key="1">
    <citation type="submission" date="2020-10" db="EMBL/GenBank/DDBJ databases">
        <title>Plant Genome Project.</title>
        <authorList>
            <person name="Zhang R.-G."/>
        </authorList>
    </citation>
    <scope>NUCLEOTIDE SEQUENCE [LARGE SCALE GENOMIC DNA]</scope>
    <source>
        <strain evidence="1">FAFU-HL-1</strain>
        <tissue evidence="1">Leaf</tissue>
    </source>
</reference>
<organism evidence="1 2">
    <name type="scientific">Salix dunnii</name>
    <dbReference type="NCBI Taxonomy" id="1413687"/>
    <lineage>
        <taxon>Eukaryota</taxon>
        <taxon>Viridiplantae</taxon>
        <taxon>Streptophyta</taxon>
        <taxon>Embryophyta</taxon>
        <taxon>Tracheophyta</taxon>
        <taxon>Spermatophyta</taxon>
        <taxon>Magnoliopsida</taxon>
        <taxon>eudicotyledons</taxon>
        <taxon>Gunneridae</taxon>
        <taxon>Pentapetalae</taxon>
        <taxon>rosids</taxon>
        <taxon>fabids</taxon>
        <taxon>Malpighiales</taxon>
        <taxon>Salicaceae</taxon>
        <taxon>Saliceae</taxon>
        <taxon>Salix</taxon>
    </lineage>
</organism>
<sequence length="85" mass="9716">MDSRIGVFITPFQANTGVYYWELNNPIFISTDRSWTNDLITNHLGFQTTSYFYCALEQVPPDVSLYNVVVHGMCLGGKLLHQLDQ</sequence>
<dbReference type="AlphaFoldDB" id="A0A835N2U5"/>
<proteinExistence type="predicted"/>
<comment type="caution">
    <text evidence="1">The sequence shown here is derived from an EMBL/GenBank/DDBJ whole genome shotgun (WGS) entry which is preliminary data.</text>
</comment>
<keyword evidence="2" id="KW-1185">Reference proteome</keyword>
<name>A0A835N2U5_9ROSI</name>
<dbReference type="Proteomes" id="UP000657918">
    <property type="component" value="Chromosome 4"/>
</dbReference>
<accession>A0A835N2U5</accession>
<evidence type="ECO:0000313" key="1">
    <source>
        <dbReference type="EMBL" id="KAF9684201.1"/>
    </source>
</evidence>
<dbReference type="EMBL" id="JADGMS010000004">
    <property type="protein sequence ID" value="KAF9684201.1"/>
    <property type="molecule type" value="Genomic_DNA"/>
</dbReference>
<protein>
    <submittedName>
        <fullName evidence="1">Uncharacterized protein</fullName>
    </submittedName>
</protein>
<evidence type="ECO:0000313" key="2">
    <source>
        <dbReference type="Proteomes" id="UP000657918"/>
    </source>
</evidence>
<gene>
    <name evidence="1" type="ORF">SADUNF_Sadunf04G0093300</name>
</gene>